<proteinExistence type="predicted"/>
<evidence type="ECO:0000313" key="2">
    <source>
        <dbReference type="Proteomes" id="UP000035681"/>
    </source>
</evidence>
<dbReference type="InterPro" id="IPR016186">
    <property type="entry name" value="C-type_lectin-like/link_sf"/>
</dbReference>
<dbReference type="Proteomes" id="UP000035681">
    <property type="component" value="Unplaced"/>
</dbReference>
<organism evidence="2 3">
    <name type="scientific">Strongyloides stercoralis</name>
    <name type="common">Threadworm</name>
    <dbReference type="NCBI Taxonomy" id="6248"/>
    <lineage>
        <taxon>Eukaryota</taxon>
        <taxon>Metazoa</taxon>
        <taxon>Ecdysozoa</taxon>
        <taxon>Nematoda</taxon>
        <taxon>Chromadorea</taxon>
        <taxon>Rhabditida</taxon>
        <taxon>Tylenchina</taxon>
        <taxon>Panagrolaimomorpha</taxon>
        <taxon>Strongyloidoidea</taxon>
        <taxon>Strongyloididae</taxon>
        <taxon>Strongyloides</taxon>
    </lineage>
</organism>
<keyword evidence="2" id="KW-1185">Reference proteome</keyword>
<dbReference type="SUPFAM" id="SSF56436">
    <property type="entry name" value="C-type lectin-like"/>
    <property type="match status" value="1"/>
</dbReference>
<dbReference type="Pfam" id="PF00059">
    <property type="entry name" value="Lectin_C"/>
    <property type="match status" value="1"/>
</dbReference>
<sequence>MESNMDVSFLELMDDKLLRKNILKWIPTFKDLQNLAKTCRTMNLYIKNDIVRKEMFWYRDEECMNLTCKDRSINGIQTLNADNINILPGINGPVVSRIANNFNGEVVASSNCIFVKMDGHVSYLKREDNEFFKVLVQKMNLNYGIRNNATILDFTGADPYCAYFILYALCYLEHENIRKIKIQIRTLMSDCSGSDNILCDIFKGLPNLCELVVFDNINLSRYDEIIEEKQVLNHVFRGLSKKVNPTFVLTNVYDTYETFDLYSKLFLGFADKYNVRIKFNLISLLPLPRSAKEPDSIYSQTNFLKVKNCVTSITNNIPNSRVFSKVINDVWHFENLEMIILSLRFSDIKKGLQRMNKLGCNNNTPSLKHCKYLKRVGLHFEGYQKKRHDLCVSTFYNNLIFLASLMPSSVKRFDLTCGFELTSDITRIISGYMPNIKLLLTCNVSYKDSDCLCAFKNLEALIFYDCHNIDIPETVEFLAILQGVSKNNNTYRVFDGEILNNYAKKFRKSLRTTRGDYIFFNDIMKWDKYRRIITWSTITESCTMLPGYFLSSSNECFKIYHGNQDINSIINSCHTDGGILSGFITNNETHAFIQLIKNNFKSLTKKYVDRGFTCYSNHSENCYLTKNNTFYTVKNHIEFLTNEYPCRGVMNITDLKFYCLQMNDIKNVIFGCQKDPVYIKNCTNYVGYEKNLDGNCYMLLEDIPFTKKTAEAMCKDKLGTLPVVTNKLENYAMTHLLNKINSSFWLDFSCPTKNPSSCKWSIDEKMEYRKIKNLKLASENLCGYIKIENNWETDSCDARKKVVCQIRNK</sequence>
<dbReference type="InterPro" id="IPR001304">
    <property type="entry name" value="C-type_lectin-like"/>
</dbReference>
<dbReference type="AlphaFoldDB" id="A0AAF5CQ56"/>
<dbReference type="Gene3D" id="3.10.100.10">
    <property type="entry name" value="Mannose-Binding Protein A, subunit A"/>
    <property type="match status" value="1"/>
</dbReference>
<evidence type="ECO:0000259" key="1">
    <source>
        <dbReference type="PROSITE" id="PS50041"/>
    </source>
</evidence>
<reference evidence="3" key="1">
    <citation type="submission" date="2024-02" db="UniProtKB">
        <authorList>
            <consortium name="WormBaseParasite"/>
        </authorList>
    </citation>
    <scope>IDENTIFICATION</scope>
</reference>
<dbReference type="InterPro" id="IPR016187">
    <property type="entry name" value="CTDL_fold"/>
</dbReference>
<protein>
    <recommendedName>
        <fullName evidence="1">C-type lectin domain-containing protein</fullName>
    </recommendedName>
</protein>
<dbReference type="PROSITE" id="PS50041">
    <property type="entry name" value="C_TYPE_LECTIN_2"/>
    <property type="match status" value="1"/>
</dbReference>
<feature type="domain" description="C-type lectin" evidence="1">
    <location>
        <begin position="692"/>
        <end position="805"/>
    </location>
</feature>
<dbReference type="CDD" id="cd00037">
    <property type="entry name" value="CLECT"/>
    <property type="match status" value="1"/>
</dbReference>
<evidence type="ECO:0000313" key="3">
    <source>
        <dbReference type="WBParaSite" id="TCONS_00000118.p1"/>
    </source>
</evidence>
<dbReference type="SMART" id="SM00034">
    <property type="entry name" value="CLECT"/>
    <property type="match status" value="1"/>
</dbReference>
<name>A0AAF5CQ56_STRER</name>
<accession>A0AAF5CQ56</accession>
<dbReference type="WBParaSite" id="TCONS_00000118.p1">
    <property type="protein sequence ID" value="TCONS_00000118.p1"/>
    <property type="gene ID" value="XLOC_000137"/>
</dbReference>